<feature type="transmembrane region" description="Helical" evidence="6">
    <location>
        <begin position="105"/>
        <end position="124"/>
    </location>
</feature>
<feature type="transmembrane region" description="Helical" evidence="6">
    <location>
        <begin position="70"/>
        <end position="93"/>
    </location>
</feature>
<dbReference type="GO" id="GO:0015499">
    <property type="term" value="F:formate transmembrane transporter activity"/>
    <property type="evidence" value="ECO:0007669"/>
    <property type="project" value="TreeGrafter"/>
</dbReference>
<feature type="region of interest" description="Disordered" evidence="5">
    <location>
        <begin position="1"/>
        <end position="33"/>
    </location>
</feature>
<evidence type="ECO:0000256" key="5">
    <source>
        <dbReference type="SAM" id="MobiDB-lite"/>
    </source>
</evidence>
<dbReference type="EMBL" id="CP026604">
    <property type="protein sequence ID" value="AWB68419.1"/>
    <property type="molecule type" value="Genomic_DNA"/>
</dbReference>
<dbReference type="PANTHER" id="PTHR30520:SF2">
    <property type="entry name" value="INNER MEMBRANE PROTEIN YFDC"/>
    <property type="match status" value="1"/>
</dbReference>
<feature type="transmembrane region" description="Helical" evidence="6">
    <location>
        <begin position="232"/>
        <end position="252"/>
    </location>
</feature>
<comment type="subcellular location">
    <subcellularLocation>
        <location evidence="1">Membrane</location>
        <topology evidence="1">Multi-pass membrane protein</topology>
    </subcellularLocation>
</comment>
<evidence type="ECO:0000256" key="6">
    <source>
        <dbReference type="SAM" id="Phobius"/>
    </source>
</evidence>
<evidence type="ECO:0000256" key="1">
    <source>
        <dbReference type="ARBA" id="ARBA00004141"/>
    </source>
</evidence>
<feature type="transmembrane region" description="Helical" evidence="6">
    <location>
        <begin position="272"/>
        <end position="293"/>
    </location>
</feature>
<evidence type="ECO:0000313" key="7">
    <source>
        <dbReference type="EMBL" id="AWB68419.1"/>
    </source>
</evidence>
<keyword evidence="2 6" id="KW-0812">Transmembrane</keyword>
<dbReference type="GO" id="GO:0005886">
    <property type="term" value="C:plasma membrane"/>
    <property type="evidence" value="ECO:0007669"/>
    <property type="project" value="TreeGrafter"/>
</dbReference>
<proteinExistence type="predicted"/>
<protein>
    <submittedName>
        <fullName evidence="7">Formate transporter</fullName>
    </submittedName>
</protein>
<keyword evidence="4 6" id="KW-0472">Membrane</keyword>
<dbReference type="RefSeq" id="WP_108604478.1">
    <property type="nucleotide sequence ID" value="NZ_CP026604.1"/>
</dbReference>
<organism evidence="7 8">
    <name type="scientific">Saccharobesus litoralis</name>
    <dbReference type="NCBI Taxonomy" id="2172099"/>
    <lineage>
        <taxon>Bacteria</taxon>
        <taxon>Pseudomonadati</taxon>
        <taxon>Pseudomonadota</taxon>
        <taxon>Gammaproteobacteria</taxon>
        <taxon>Alteromonadales</taxon>
        <taxon>Alteromonadaceae</taxon>
        <taxon>Saccharobesus</taxon>
    </lineage>
</organism>
<evidence type="ECO:0000256" key="4">
    <source>
        <dbReference type="ARBA" id="ARBA00023136"/>
    </source>
</evidence>
<dbReference type="OrthoDB" id="261587at2"/>
<evidence type="ECO:0000256" key="2">
    <source>
        <dbReference type="ARBA" id="ARBA00022692"/>
    </source>
</evidence>
<name>A0A2S0VW24_9ALTE</name>
<dbReference type="InterPro" id="IPR000292">
    <property type="entry name" value="For/NO2_transpt"/>
</dbReference>
<keyword evidence="8" id="KW-1185">Reference proteome</keyword>
<dbReference type="Pfam" id="PF01226">
    <property type="entry name" value="Form_Nir_trans"/>
    <property type="match status" value="1"/>
</dbReference>
<dbReference type="Gene3D" id="1.20.1080.10">
    <property type="entry name" value="Glycerol uptake facilitator protein"/>
    <property type="match status" value="1"/>
</dbReference>
<reference evidence="7 8" key="1">
    <citation type="submission" date="2018-01" db="EMBL/GenBank/DDBJ databases">
        <title>Genome sequence of a Cantenovulum-like bacteria.</title>
        <authorList>
            <person name="Tan W.R."/>
            <person name="Lau N.-S."/>
            <person name="Go F."/>
            <person name="Amirul A.-A.A."/>
        </authorList>
    </citation>
    <scope>NUCLEOTIDE SEQUENCE [LARGE SCALE GENOMIC DNA]</scope>
    <source>
        <strain evidence="7 8">CCB-QB4</strain>
    </source>
</reference>
<dbReference type="KEGG" id="cate:C2869_19295"/>
<dbReference type="AlphaFoldDB" id="A0A2S0VW24"/>
<evidence type="ECO:0000313" key="8">
    <source>
        <dbReference type="Proteomes" id="UP000244441"/>
    </source>
</evidence>
<sequence length="305" mass="33465">MSEPKKILAPDGSELSSTVTAKPKRGQEREQENQEYVSVIVKRNDECFRHPDDILENAISEGMEQLSRPLLSLGLSAVAAGMILCFTAMAVALMAKMHHEYQFEFPLNLGLALVYPLGFVLCILSRTTLFTEHTATSLYPVLDKKAPFSRLLKLWTVVTIGNLIGGIFASLLLARADSIIHAAKGYEIIANHVLSYSTADIFVSSVLAGWLMALGAWIVLSTHSTFSQITSIFIVTFLIGLAGLHHIIAGSVEMFTHYFVNQNMPFTSVLNFIWPTFLGNLLGGSVFVAVLNYGHIRQSQIGSSD</sequence>
<evidence type="ECO:0000256" key="3">
    <source>
        <dbReference type="ARBA" id="ARBA00022989"/>
    </source>
</evidence>
<dbReference type="InterPro" id="IPR023271">
    <property type="entry name" value="Aquaporin-like"/>
</dbReference>
<gene>
    <name evidence="7" type="ORF">C2869_19295</name>
</gene>
<accession>A0A2S0VW24</accession>
<keyword evidence="3 6" id="KW-1133">Transmembrane helix</keyword>
<feature type="transmembrane region" description="Helical" evidence="6">
    <location>
        <begin position="154"/>
        <end position="174"/>
    </location>
</feature>
<feature type="transmembrane region" description="Helical" evidence="6">
    <location>
        <begin position="201"/>
        <end position="220"/>
    </location>
</feature>
<dbReference type="Proteomes" id="UP000244441">
    <property type="component" value="Chromosome"/>
</dbReference>
<dbReference type="PANTHER" id="PTHR30520">
    <property type="entry name" value="FORMATE TRANSPORTER-RELATED"/>
    <property type="match status" value="1"/>
</dbReference>